<dbReference type="InterPro" id="IPR023214">
    <property type="entry name" value="HAD_sf"/>
</dbReference>
<dbReference type="GO" id="GO:0008967">
    <property type="term" value="F:phosphoglycolate phosphatase activity"/>
    <property type="evidence" value="ECO:0007669"/>
    <property type="project" value="TreeGrafter"/>
</dbReference>
<keyword evidence="4" id="KW-0119">Carbohydrate metabolism</keyword>
<name>A0A1T1AMU5_RHOFE</name>
<keyword evidence="2" id="KW-0378">Hydrolase</keyword>
<dbReference type="InterPro" id="IPR036412">
    <property type="entry name" value="HAD-like_sf"/>
</dbReference>
<dbReference type="STRING" id="28066.RF819_00175"/>
<dbReference type="AlphaFoldDB" id="A0A1T1AMU5"/>
<dbReference type="Proteomes" id="UP000190750">
    <property type="component" value="Unassembled WGS sequence"/>
</dbReference>
<evidence type="ECO:0000256" key="1">
    <source>
        <dbReference type="ARBA" id="ARBA00022723"/>
    </source>
</evidence>
<dbReference type="SUPFAM" id="SSF56784">
    <property type="entry name" value="HAD-like"/>
    <property type="match status" value="1"/>
</dbReference>
<dbReference type="Gene3D" id="1.10.150.240">
    <property type="entry name" value="Putative phosphatase, domain 2"/>
    <property type="match status" value="1"/>
</dbReference>
<dbReference type="EMBL" id="MTJN01000002">
    <property type="protein sequence ID" value="OOV05337.1"/>
    <property type="molecule type" value="Genomic_DNA"/>
</dbReference>
<dbReference type="GO" id="GO:0046872">
    <property type="term" value="F:metal ion binding"/>
    <property type="evidence" value="ECO:0007669"/>
    <property type="project" value="UniProtKB-KW"/>
</dbReference>
<dbReference type="RefSeq" id="WP_078363114.1">
    <property type="nucleotide sequence ID" value="NZ_MTJN01000002.1"/>
</dbReference>
<dbReference type="InterPro" id="IPR023198">
    <property type="entry name" value="PGP-like_dom2"/>
</dbReference>
<dbReference type="NCBIfam" id="TIGR01509">
    <property type="entry name" value="HAD-SF-IA-v3"/>
    <property type="match status" value="1"/>
</dbReference>
<keyword evidence="6" id="KW-1185">Reference proteome</keyword>
<evidence type="ECO:0000313" key="6">
    <source>
        <dbReference type="Proteomes" id="UP000190750"/>
    </source>
</evidence>
<dbReference type="SFLD" id="SFLDG01129">
    <property type="entry name" value="C1.5:_HAD__Beta-PGM__Phosphata"/>
    <property type="match status" value="1"/>
</dbReference>
<dbReference type="GO" id="GO:0005829">
    <property type="term" value="C:cytosol"/>
    <property type="evidence" value="ECO:0007669"/>
    <property type="project" value="TreeGrafter"/>
</dbReference>
<gene>
    <name evidence="5" type="ORF">RF819_00175</name>
</gene>
<evidence type="ECO:0000256" key="3">
    <source>
        <dbReference type="ARBA" id="ARBA00022842"/>
    </source>
</evidence>
<reference evidence="5 6" key="1">
    <citation type="submission" date="2017-01" db="EMBL/GenBank/DDBJ databases">
        <title>Genome sequencing of Rhodoferax fermentans JCM 7819.</title>
        <authorList>
            <person name="Kim Y.J."/>
            <person name="Farh M.E.-A."/>
            <person name="Yang D.-C."/>
        </authorList>
    </citation>
    <scope>NUCLEOTIDE SEQUENCE [LARGE SCALE GENOMIC DNA]</scope>
    <source>
        <strain evidence="5 6">JCM 7819</strain>
    </source>
</reference>
<dbReference type="InterPro" id="IPR006439">
    <property type="entry name" value="HAD-SF_hydro_IA"/>
</dbReference>
<evidence type="ECO:0000313" key="5">
    <source>
        <dbReference type="EMBL" id="OOV05337.1"/>
    </source>
</evidence>
<dbReference type="OrthoDB" id="9776368at2"/>
<dbReference type="PANTHER" id="PTHR43434">
    <property type="entry name" value="PHOSPHOGLYCOLATE PHOSPHATASE"/>
    <property type="match status" value="1"/>
</dbReference>
<accession>A0A1T1AMU5</accession>
<dbReference type="Pfam" id="PF13419">
    <property type="entry name" value="HAD_2"/>
    <property type="match status" value="1"/>
</dbReference>
<keyword evidence="1" id="KW-0479">Metal-binding</keyword>
<dbReference type="NCBIfam" id="TIGR01549">
    <property type="entry name" value="HAD-SF-IA-v1"/>
    <property type="match status" value="1"/>
</dbReference>
<dbReference type="SFLD" id="SFLDS00003">
    <property type="entry name" value="Haloacid_Dehalogenase"/>
    <property type="match status" value="1"/>
</dbReference>
<dbReference type="Gene3D" id="3.40.50.1000">
    <property type="entry name" value="HAD superfamily/HAD-like"/>
    <property type="match status" value="1"/>
</dbReference>
<comment type="caution">
    <text evidence="5">The sequence shown here is derived from an EMBL/GenBank/DDBJ whole genome shotgun (WGS) entry which is preliminary data.</text>
</comment>
<dbReference type="SFLD" id="SFLDG01135">
    <property type="entry name" value="C1.5.6:_HAD__Beta-PGM__Phospha"/>
    <property type="match status" value="1"/>
</dbReference>
<evidence type="ECO:0000256" key="4">
    <source>
        <dbReference type="ARBA" id="ARBA00023277"/>
    </source>
</evidence>
<keyword evidence="3" id="KW-0460">Magnesium</keyword>
<dbReference type="GO" id="GO:0006281">
    <property type="term" value="P:DNA repair"/>
    <property type="evidence" value="ECO:0007669"/>
    <property type="project" value="TreeGrafter"/>
</dbReference>
<sequence length="226" mass="24317">MSSLNRFTGVKAVLFDLDGTLIDSAPDLGAAADLMRTTRGLPSMDLAAYRPMAGAGARGMLNIAFGMDPDHPEYNSYREEFFTNYEQRLTQDSLVFPGVAQLLDDLVQQGTPWGVVTNKSARFTTPLTQAMPLFASAGTIISGDTTAHAKPHPLPLLEAARRLDVPPESCVYVGDDERDIVAGLAAGMKTVAATYGYLGQKSDTRQWGAHATINSALELLQLISRP</sequence>
<evidence type="ECO:0000256" key="2">
    <source>
        <dbReference type="ARBA" id="ARBA00022801"/>
    </source>
</evidence>
<dbReference type="PANTHER" id="PTHR43434:SF23">
    <property type="entry name" value="PHOSPHOGLYCOLATE PHOSPHATASE"/>
    <property type="match status" value="1"/>
</dbReference>
<dbReference type="InterPro" id="IPR041492">
    <property type="entry name" value="HAD_2"/>
</dbReference>
<organism evidence="5 6">
    <name type="scientific">Rhodoferax fermentans</name>
    <dbReference type="NCBI Taxonomy" id="28066"/>
    <lineage>
        <taxon>Bacteria</taxon>
        <taxon>Pseudomonadati</taxon>
        <taxon>Pseudomonadota</taxon>
        <taxon>Betaproteobacteria</taxon>
        <taxon>Burkholderiales</taxon>
        <taxon>Comamonadaceae</taxon>
        <taxon>Rhodoferax</taxon>
    </lineage>
</organism>
<protein>
    <submittedName>
        <fullName evidence="5">Phosphoglycolate phosphatase</fullName>
    </submittedName>
</protein>
<dbReference type="InterPro" id="IPR050155">
    <property type="entry name" value="HAD-like_hydrolase_sf"/>
</dbReference>
<proteinExistence type="predicted"/>